<gene>
    <name evidence="2" type="ORF">E2L08_16045</name>
</gene>
<accession>A0A4R5ZTC8</accession>
<comment type="caution">
    <text evidence="2">The sequence shown here is derived from an EMBL/GenBank/DDBJ whole genome shotgun (WGS) entry which is preliminary data.</text>
</comment>
<dbReference type="AlphaFoldDB" id="A0A4R5ZTC8"/>
<dbReference type="RefSeq" id="WP_133398110.1">
    <property type="nucleotide sequence ID" value="NZ_SNAA01000027.1"/>
</dbReference>
<evidence type="ECO:0000313" key="3">
    <source>
        <dbReference type="Proteomes" id="UP000295701"/>
    </source>
</evidence>
<name>A0A4R5ZTC8_9RHOB</name>
<dbReference type="Proteomes" id="UP000295701">
    <property type="component" value="Unassembled WGS sequence"/>
</dbReference>
<sequence length="208" mass="22981">MPRKLDDRSARDSNFFMGDDAQTQGIVHGTKVATKIGWCRVEDVFPGDKVLTFDGGFQVCTRIERNLLWHGNARDCPLSAWPLHVPAGALGNQSAMLLLPDQPIMVESDTAEEILGDPFTLMPAAALDGFRGIERSAPADRVWTVSLCFDTDQVVFANIGALFFCPKVLSGDLTFDIWEADPSKPAYSILSMDEAITLRKMIEEREDS</sequence>
<organism evidence="2 3">
    <name type="scientific">Palleronia sediminis</name>
    <dbReference type="NCBI Taxonomy" id="2547833"/>
    <lineage>
        <taxon>Bacteria</taxon>
        <taxon>Pseudomonadati</taxon>
        <taxon>Pseudomonadota</taxon>
        <taxon>Alphaproteobacteria</taxon>
        <taxon>Rhodobacterales</taxon>
        <taxon>Roseobacteraceae</taxon>
        <taxon>Palleronia</taxon>
    </lineage>
</organism>
<dbReference type="Pfam" id="PF13403">
    <property type="entry name" value="Hint_2"/>
    <property type="match status" value="1"/>
</dbReference>
<keyword evidence="3" id="KW-1185">Reference proteome</keyword>
<dbReference type="InterPro" id="IPR028992">
    <property type="entry name" value="Hedgehog/Intein_dom"/>
</dbReference>
<reference evidence="2 3" key="1">
    <citation type="submission" date="2019-03" db="EMBL/GenBank/DDBJ databases">
        <title>Primorskyibacter sp. SS33 isolated from sediments.</title>
        <authorList>
            <person name="Xunke S."/>
        </authorList>
    </citation>
    <scope>NUCLEOTIDE SEQUENCE [LARGE SCALE GENOMIC DNA]</scope>
    <source>
        <strain evidence="2 3">SS33</strain>
    </source>
</reference>
<dbReference type="EMBL" id="SNAA01000027">
    <property type="protein sequence ID" value="TDL74221.1"/>
    <property type="molecule type" value="Genomic_DNA"/>
</dbReference>
<feature type="domain" description="Hedgehog/Intein (Hint)" evidence="1">
    <location>
        <begin position="27"/>
        <end position="158"/>
    </location>
</feature>
<dbReference type="OrthoDB" id="7685535at2"/>
<protein>
    <recommendedName>
        <fullName evidence="1">Hedgehog/Intein (Hint) domain-containing protein</fullName>
    </recommendedName>
</protein>
<proteinExistence type="predicted"/>
<evidence type="ECO:0000259" key="1">
    <source>
        <dbReference type="Pfam" id="PF13403"/>
    </source>
</evidence>
<evidence type="ECO:0000313" key="2">
    <source>
        <dbReference type="EMBL" id="TDL74221.1"/>
    </source>
</evidence>